<protein>
    <submittedName>
        <fullName evidence="2">Uncharacterized protein</fullName>
    </submittedName>
</protein>
<sequence length="58" mass="6550">MRARDRPAAFLPCDFGFPAAIFAVALVFHVFHEFTETGLLPIDNEYWHPATEPYAPEG</sequence>
<accession>A0A9D7PU27</accession>
<dbReference type="AlphaFoldDB" id="A0A9D7PU27"/>
<proteinExistence type="predicted"/>
<gene>
    <name evidence="2" type="ORF">IPL58_15690</name>
</gene>
<evidence type="ECO:0000256" key="1">
    <source>
        <dbReference type="SAM" id="Phobius"/>
    </source>
</evidence>
<dbReference type="EMBL" id="JADJUC010000030">
    <property type="protein sequence ID" value="MBK8525344.1"/>
    <property type="molecule type" value="Genomic_DNA"/>
</dbReference>
<comment type="caution">
    <text evidence="2">The sequence shown here is derived from an EMBL/GenBank/DDBJ whole genome shotgun (WGS) entry which is preliminary data.</text>
</comment>
<organism evidence="2 3">
    <name type="scientific">Candidatus Proximibacter danicus</name>
    <dbReference type="NCBI Taxonomy" id="2954365"/>
    <lineage>
        <taxon>Bacteria</taxon>
        <taxon>Pseudomonadati</taxon>
        <taxon>Pseudomonadota</taxon>
        <taxon>Betaproteobacteria</taxon>
        <taxon>Candidatus Proximibacter</taxon>
    </lineage>
</organism>
<keyword evidence="1" id="KW-0812">Transmembrane</keyword>
<dbReference type="Proteomes" id="UP000886689">
    <property type="component" value="Unassembled WGS sequence"/>
</dbReference>
<evidence type="ECO:0000313" key="3">
    <source>
        <dbReference type="Proteomes" id="UP000886689"/>
    </source>
</evidence>
<feature type="transmembrane region" description="Helical" evidence="1">
    <location>
        <begin position="9"/>
        <end position="31"/>
    </location>
</feature>
<name>A0A9D7PU27_9PROT</name>
<keyword evidence="1" id="KW-1133">Transmembrane helix</keyword>
<reference evidence="2" key="1">
    <citation type="submission" date="2020-10" db="EMBL/GenBank/DDBJ databases">
        <title>Connecting structure to function with the recovery of over 1000 high-quality activated sludge metagenome-assembled genomes encoding full-length rRNA genes using long-read sequencing.</title>
        <authorList>
            <person name="Singleton C.M."/>
            <person name="Petriglieri F."/>
            <person name="Kristensen J.M."/>
            <person name="Kirkegaard R.H."/>
            <person name="Michaelsen T.Y."/>
            <person name="Andersen M.H."/>
            <person name="Karst S.M."/>
            <person name="Dueholm M.S."/>
            <person name="Nielsen P.H."/>
            <person name="Albertsen M."/>
        </authorList>
    </citation>
    <scope>NUCLEOTIDE SEQUENCE</scope>
    <source>
        <strain evidence="2">Hirt_18-Q3-R61-65_BATAC.395</strain>
    </source>
</reference>
<keyword evidence="1" id="KW-0472">Membrane</keyword>
<evidence type="ECO:0000313" key="2">
    <source>
        <dbReference type="EMBL" id="MBK8525344.1"/>
    </source>
</evidence>